<dbReference type="SUPFAM" id="SSF50129">
    <property type="entry name" value="GroES-like"/>
    <property type="match status" value="1"/>
</dbReference>
<feature type="domain" description="Alcohol dehydrogenase-like N-terminal" evidence="1">
    <location>
        <begin position="34"/>
        <end position="137"/>
    </location>
</feature>
<evidence type="ECO:0000313" key="2">
    <source>
        <dbReference type="EMBL" id="KAF1965667.1"/>
    </source>
</evidence>
<protein>
    <submittedName>
        <fullName evidence="2">GroES-like protein</fullName>
    </submittedName>
</protein>
<dbReference type="PANTHER" id="PTHR45033">
    <property type="match status" value="1"/>
</dbReference>
<accession>A0A6A5UXA0</accession>
<dbReference type="InterPro" id="IPR036291">
    <property type="entry name" value="NAD(P)-bd_dom_sf"/>
</dbReference>
<dbReference type="PANTHER" id="PTHR45033:SF1">
    <property type="entry name" value="OXIDOREDUCTASE (EUROFUNG)"/>
    <property type="match status" value="1"/>
</dbReference>
<dbReference type="Proteomes" id="UP000800036">
    <property type="component" value="Unassembled WGS sequence"/>
</dbReference>
<dbReference type="Gene3D" id="3.40.50.720">
    <property type="entry name" value="NAD(P)-binding Rossmann-like Domain"/>
    <property type="match status" value="1"/>
</dbReference>
<proteinExistence type="predicted"/>
<dbReference type="InterPro" id="IPR011032">
    <property type="entry name" value="GroES-like_sf"/>
</dbReference>
<keyword evidence="3" id="KW-1185">Reference proteome</keyword>
<reference evidence="2" key="1">
    <citation type="journal article" date="2020" name="Stud. Mycol.">
        <title>101 Dothideomycetes genomes: a test case for predicting lifestyles and emergence of pathogens.</title>
        <authorList>
            <person name="Haridas S."/>
            <person name="Albert R."/>
            <person name="Binder M."/>
            <person name="Bloem J."/>
            <person name="Labutti K."/>
            <person name="Salamov A."/>
            <person name="Andreopoulos B."/>
            <person name="Baker S."/>
            <person name="Barry K."/>
            <person name="Bills G."/>
            <person name="Bluhm B."/>
            <person name="Cannon C."/>
            <person name="Castanera R."/>
            <person name="Culley D."/>
            <person name="Daum C."/>
            <person name="Ezra D."/>
            <person name="Gonzalez J."/>
            <person name="Henrissat B."/>
            <person name="Kuo A."/>
            <person name="Liang C."/>
            <person name="Lipzen A."/>
            <person name="Lutzoni F."/>
            <person name="Magnuson J."/>
            <person name="Mondo S."/>
            <person name="Nolan M."/>
            <person name="Ohm R."/>
            <person name="Pangilinan J."/>
            <person name="Park H.-J."/>
            <person name="Ramirez L."/>
            <person name="Alfaro M."/>
            <person name="Sun H."/>
            <person name="Tritt A."/>
            <person name="Yoshinaga Y."/>
            <person name="Zwiers L.-H."/>
            <person name="Turgeon B."/>
            <person name="Goodwin S."/>
            <person name="Spatafora J."/>
            <person name="Crous P."/>
            <person name="Grigoriev I."/>
        </authorList>
    </citation>
    <scope>NUCLEOTIDE SEQUENCE</scope>
    <source>
        <strain evidence="2">CBS 107.79</strain>
    </source>
</reference>
<dbReference type="Pfam" id="PF08240">
    <property type="entry name" value="ADH_N"/>
    <property type="match status" value="1"/>
</dbReference>
<dbReference type="EMBL" id="ML976758">
    <property type="protein sequence ID" value="KAF1965667.1"/>
    <property type="molecule type" value="Genomic_DNA"/>
</dbReference>
<evidence type="ECO:0000313" key="3">
    <source>
        <dbReference type="Proteomes" id="UP000800036"/>
    </source>
</evidence>
<name>A0A6A5UXA0_9PLEO</name>
<dbReference type="OrthoDB" id="3509362at2759"/>
<dbReference type="InterPro" id="IPR013154">
    <property type="entry name" value="ADH-like_N"/>
</dbReference>
<dbReference type="AlphaFoldDB" id="A0A6A5UXA0"/>
<gene>
    <name evidence="2" type="ORF">BU23DRAFT_488787</name>
</gene>
<organism evidence="2 3">
    <name type="scientific">Bimuria novae-zelandiae CBS 107.79</name>
    <dbReference type="NCBI Taxonomy" id="1447943"/>
    <lineage>
        <taxon>Eukaryota</taxon>
        <taxon>Fungi</taxon>
        <taxon>Dikarya</taxon>
        <taxon>Ascomycota</taxon>
        <taxon>Pezizomycotina</taxon>
        <taxon>Dothideomycetes</taxon>
        <taxon>Pleosporomycetidae</taxon>
        <taxon>Pleosporales</taxon>
        <taxon>Massarineae</taxon>
        <taxon>Didymosphaeriaceae</taxon>
        <taxon>Bimuria</taxon>
    </lineage>
</organism>
<evidence type="ECO:0000259" key="1">
    <source>
        <dbReference type="Pfam" id="PF08240"/>
    </source>
</evidence>
<dbReference type="Gene3D" id="3.90.180.10">
    <property type="entry name" value="Medium-chain alcohol dehydrogenases, catalytic domain"/>
    <property type="match status" value="1"/>
</dbReference>
<sequence length="204" mass="22328">MSYPKTYRTVRRSAKPYLLTVEITNETLPESLDPDDVVIRIHAASVNYRDVAMLHEGGYPLSCNDREIQGKYCAAEIIVVGDAVKIFTLGDRVTVTPNLSFLTGEENDVESCALGSETAGAMREYAVYEEKYLVKLPLHLSWEEAATITGVDITAWVSLDGLKDIPKNATALLQGTGGVSVMFLLLCLESGIRPITTCRPCVPI</sequence>
<dbReference type="InterPro" id="IPR052711">
    <property type="entry name" value="Zinc_ADH-like"/>
</dbReference>
<dbReference type="SUPFAM" id="SSF51735">
    <property type="entry name" value="NAD(P)-binding Rossmann-fold domains"/>
    <property type="match status" value="1"/>
</dbReference>